<dbReference type="EMBL" id="WKPI01000062">
    <property type="protein sequence ID" value="MSC35203.1"/>
    <property type="molecule type" value="Genomic_DNA"/>
</dbReference>
<evidence type="ECO:0000313" key="2">
    <source>
        <dbReference type="EMBL" id="MSC35203.1"/>
    </source>
</evidence>
<dbReference type="AlphaFoldDB" id="A0A6N7SBV3"/>
<dbReference type="EMBL" id="WKPJ01000058">
    <property type="protein sequence ID" value="MSA91403.1"/>
    <property type="molecule type" value="Genomic_DNA"/>
</dbReference>
<keyword evidence="4" id="KW-1185">Reference proteome</keyword>
<accession>A0A6N7SBV3</accession>
<proteinExistence type="predicted"/>
<dbReference type="SUPFAM" id="SSF52540">
    <property type="entry name" value="P-loop containing nucleoside triphosphate hydrolases"/>
    <property type="match status" value="1"/>
</dbReference>
<dbReference type="InterPro" id="IPR027417">
    <property type="entry name" value="P-loop_NTPase"/>
</dbReference>
<comment type="caution">
    <text evidence="1">The sequence shown here is derived from an EMBL/GenBank/DDBJ whole genome shotgun (WGS) entry which is preliminary data.</text>
</comment>
<dbReference type="Pfam" id="PF13238">
    <property type="entry name" value="AAA_18"/>
    <property type="match status" value="1"/>
</dbReference>
<name>A0A6N7SBV3_9FIRM</name>
<evidence type="ECO:0000313" key="3">
    <source>
        <dbReference type="Proteomes" id="UP000433575"/>
    </source>
</evidence>
<protein>
    <submittedName>
        <fullName evidence="1">AAA family ATPase</fullName>
    </submittedName>
</protein>
<dbReference type="Proteomes" id="UP000480929">
    <property type="component" value="Unassembled WGS sequence"/>
</dbReference>
<dbReference type="RefSeq" id="WP_154240678.1">
    <property type="nucleotide sequence ID" value="NZ_CALJPI010000306.1"/>
</dbReference>
<dbReference type="Gene3D" id="3.40.50.300">
    <property type="entry name" value="P-loop containing nucleotide triphosphate hydrolases"/>
    <property type="match status" value="1"/>
</dbReference>
<evidence type="ECO:0000313" key="4">
    <source>
        <dbReference type="Proteomes" id="UP000480929"/>
    </source>
</evidence>
<reference evidence="3 4" key="1">
    <citation type="journal article" date="2019" name="Nat. Med.">
        <title>A library of human gut bacterial isolates paired with longitudinal multiomics data enables mechanistic microbiome research.</title>
        <authorList>
            <person name="Poyet M."/>
            <person name="Groussin M."/>
            <person name="Gibbons S.M."/>
            <person name="Avila-Pacheco J."/>
            <person name="Jiang X."/>
            <person name="Kearney S.M."/>
            <person name="Perrotta A.R."/>
            <person name="Berdy B."/>
            <person name="Zhao S."/>
            <person name="Lieberman T.D."/>
            <person name="Swanson P.K."/>
            <person name="Smith M."/>
            <person name="Roesemann S."/>
            <person name="Alexander J.E."/>
            <person name="Rich S.A."/>
            <person name="Livny J."/>
            <person name="Vlamakis H."/>
            <person name="Clish C."/>
            <person name="Bullock K."/>
            <person name="Deik A."/>
            <person name="Scott J."/>
            <person name="Pierce K.A."/>
            <person name="Xavier R.J."/>
            <person name="Alm E.J."/>
        </authorList>
    </citation>
    <scope>NUCLEOTIDE SEQUENCE [LARGE SCALE GENOMIC DNA]</scope>
    <source>
        <strain evidence="1 3">BIOML-A4</strain>
        <strain evidence="2 4">BIOML-A5</strain>
    </source>
</reference>
<gene>
    <name evidence="2" type="ORF">GKD88_18990</name>
    <name evidence="1" type="ORF">GKE08_18965</name>
</gene>
<dbReference type="Proteomes" id="UP000433575">
    <property type="component" value="Unassembled WGS sequence"/>
</dbReference>
<dbReference type="OrthoDB" id="9790407at2"/>
<organism evidence="1 3">
    <name type="scientific">Holdemania massiliensis</name>
    <dbReference type="NCBI Taxonomy" id="1468449"/>
    <lineage>
        <taxon>Bacteria</taxon>
        <taxon>Bacillati</taxon>
        <taxon>Bacillota</taxon>
        <taxon>Erysipelotrichia</taxon>
        <taxon>Erysipelotrichales</taxon>
        <taxon>Erysipelotrichaceae</taxon>
        <taxon>Holdemania</taxon>
    </lineage>
</organism>
<evidence type="ECO:0000313" key="1">
    <source>
        <dbReference type="EMBL" id="MSA91403.1"/>
    </source>
</evidence>
<sequence>MQKVIFISGTMGSGKTTISRLCNEKLSRSVWLDGDWCWMMSPFQVQDQTKAMVMDNIVYLLNQFLAQACFDHVLFSWVMDQPETVQQIYNRLQGNFTFYHFTLLPSSTQLRRQLQQDIDRGLRTADCIPQSLSRLTHYDQIESEKIKINGQSPETITREILSRLK</sequence>